<dbReference type="Proteomes" id="UP001139486">
    <property type="component" value="Unassembled WGS sequence"/>
</dbReference>
<dbReference type="RefSeq" id="WP_254287328.1">
    <property type="nucleotide sequence ID" value="NZ_JAMLDY010000001.1"/>
</dbReference>
<evidence type="ECO:0000256" key="4">
    <source>
        <dbReference type="ARBA" id="ARBA00023239"/>
    </source>
</evidence>
<sequence length="181" mass="19371">MVFGDRSGQDAAPGGDIHPAIGKPRPYHRTRFVMGSSERRMCAASTNQSNISGSCLCGTVCFEINGSFDSFFLCRCSRCRKGSGTAHGANLFASGATLHWLAGEAEVKIFKLPGTRHQRSFCMECGSALPDVQMDGAMLQVPAGCLDGPIWIRPTAHICCASRADWDVALDEIIMMNGPPG</sequence>
<comment type="similarity">
    <text evidence="1">Belongs to the Gfa family.</text>
</comment>
<keyword evidence="2" id="KW-0479">Metal-binding</keyword>
<evidence type="ECO:0000256" key="3">
    <source>
        <dbReference type="ARBA" id="ARBA00022833"/>
    </source>
</evidence>
<evidence type="ECO:0000256" key="2">
    <source>
        <dbReference type="ARBA" id="ARBA00022723"/>
    </source>
</evidence>
<reference evidence="7" key="1">
    <citation type="submission" date="2022-05" db="EMBL/GenBank/DDBJ databases">
        <title>Sphingomonas sp. strain RP10 Genome sequencing and assembly.</title>
        <authorList>
            <person name="Kim I."/>
        </authorList>
    </citation>
    <scope>NUCLEOTIDE SEQUENCE</scope>
    <source>
        <strain evidence="7">RP10</strain>
    </source>
</reference>
<organism evidence="7 8">
    <name type="scientific">Sphingomonas liriopis</name>
    <dbReference type="NCBI Taxonomy" id="2949094"/>
    <lineage>
        <taxon>Bacteria</taxon>
        <taxon>Pseudomonadati</taxon>
        <taxon>Pseudomonadota</taxon>
        <taxon>Alphaproteobacteria</taxon>
        <taxon>Sphingomonadales</taxon>
        <taxon>Sphingomonadaceae</taxon>
        <taxon>Sphingomonas</taxon>
    </lineage>
</organism>
<dbReference type="InterPro" id="IPR006913">
    <property type="entry name" value="CENP-V/GFA"/>
</dbReference>
<accession>A0A9X2HTQ2</accession>
<dbReference type="PANTHER" id="PTHR33337">
    <property type="entry name" value="GFA DOMAIN-CONTAINING PROTEIN"/>
    <property type="match status" value="1"/>
</dbReference>
<dbReference type="GO" id="GO:0016846">
    <property type="term" value="F:carbon-sulfur lyase activity"/>
    <property type="evidence" value="ECO:0007669"/>
    <property type="project" value="InterPro"/>
</dbReference>
<evidence type="ECO:0000256" key="1">
    <source>
        <dbReference type="ARBA" id="ARBA00005495"/>
    </source>
</evidence>
<keyword evidence="8" id="KW-1185">Reference proteome</keyword>
<dbReference type="Pfam" id="PF04828">
    <property type="entry name" value="GFA"/>
    <property type="match status" value="1"/>
</dbReference>
<feature type="domain" description="CENP-V/GFA" evidence="6">
    <location>
        <begin position="51"/>
        <end position="167"/>
    </location>
</feature>
<evidence type="ECO:0000313" key="7">
    <source>
        <dbReference type="EMBL" id="MCP3733324.1"/>
    </source>
</evidence>
<dbReference type="AlphaFoldDB" id="A0A9X2HTQ2"/>
<dbReference type="SUPFAM" id="SSF51316">
    <property type="entry name" value="Mss4-like"/>
    <property type="match status" value="1"/>
</dbReference>
<protein>
    <submittedName>
        <fullName evidence="7">GFA family protein</fullName>
    </submittedName>
</protein>
<evidence type="ECO:0000313" key="8">
    <source>
        <dbReference type="Proteomes" id="UP001139486"/>
    </source>
</evidence>
<evidence type="ECO:0000256" key="5">
    <source>
        <dbReference type="SAM" id="MobiDB-lite"/>
    </source>
</evidence>
<feature type="region of interest" description="Disordered" evidence="5">
    <location>
        <begin position="1"/>
        <end position="26"/>
    </location>
</feature>
<evidence type="ECO:0000259" key="6">
    <source>
        <dbReference type="PROSITE" id="PS51891"/>
    </source>
</evidence>
<name>A0A9X2HTQ2_9SPHN</name>
<dbReference type="PROSITE" id="PS51891">
    <property type="entry name" value="CENP_V_GFA"/>
    <property type="match status" value="1"/>
</dbReference>
<keyword evidence="4" id="KW-0456">Lyase</keyword>
<dbReference type="PANTHER" id="PTHR33337:SF40">
    <property type="entry name" value="CENP-V_GFA DOMAIN-CONTAINING PROTEIN-RELATED"/>
    <property type="match status" value="1"/>
</dbReference>
<comment type="caution">
    <text evidence="7">The sequence shown here is derived from an EMBL/GenBank/DDBJ whole genome shotgun (WGS) entry which is preliminary data.</text>
</comment>
<proteinExistence type="inferred from homology"/>
<gene>
    <name evidence="7" type="ORF">M9979_00295</name>
</gene>
<dbReference type="EMBL" id="JAMLDY010000001">
    <property type="protein sequence ID" value="MCP3733324.1"/>
    <property type="molecule type" value="Genomic_DNA"/>
</dbReference>
<keyword evidence="3" id="KW-0862">Zinc</keyword>
<dbReference type="GO" id="GO:0046872">
    <property type="term" value="F:metal ion binding"/>
    <property type="evidence" value="ECO:0007669"/>
    <property type="project" value="UniProtKB-KW"/>
</dbReference>
<dbReference type="InterPro" id="IPR011057">
    <property type="entry name" value="Mss4-like_sf"/>
</dbReference>
<dbReference type="Gene3D" id="3.90.1590.10">
    <property type="entry name" value="glutathione-dependent formaldehyde- activating enzyme (gfa)"/>
    <property type="match status" value="1"/>
</dbReference>